<dbReference type="EMBL" id="LAZR01046072">
    <property type="protein sequence ID" value="KKK97390.1"/>
    <property type="molecule type" value="Genomic_DNA"/>
</dbReference>
<protein>
    <submittedName>
        <fullName evidence="1">Uncharacterized protein</fullName>
    </submittedName>
</protein>
<proteinExistence type="predicted"/>
<reference evidence="1" key="1">
    <citation type="journal article" date="2015" name="Nature">
        <title>Complex archaea that bridge the gap between prokaryotes and eukaryotes.</title>
        <authorList>
            <person name="Spang A."/>
            <person name="Saw J.H."/>
            <person name="Jorgensen S.L."/>
            <person name="Zaremba-Niedzwiedzka K."/>
            <person name="Martijn J."/>
            <person name="Lind A.E."/>
            <person name="van Eijk R."/>
            <person name="Schleper C."/>
            <person name="Guy L."/>
            <person name="Ettema T.J."/>
        </authorList>
    </citation>
    <scope>NUCLEOTIDE SEQUENCE</scope>
</reference>
<comment type="caution">
    <text evidence="1">The sequence shown here is derived from an EMBL/GenBank/DDBJ whole genome shotgun (WGS) entry which is preliminary data.</text>
</comment>
<organism evidence="1">
    <name type="scientific">marine sediment metagenome</name>
    <dbReference type="NCBI Taxonomy" id="412755"/>
    <lineage>
        <taxon>unclassified sequences</taxon>
        <taxon>metagenomes</taxon>
        <taxon>ecological metagenomes</taxon>
    </lineage>
</organism>
<gene>
    <name evidence="1" type="ORF">LCGC14_2653230</name>
</gene>
<dbReference type="AlphaFoldDB" id="A0A0F9AGK1"/>
<sequence>MNNLTQREQFEIQGLLSRITDAQKALLKRMQQMFPKGSKWKVTIDDRGPIDAMVIGHGHHWSNPGDVRLQNLKTECHRTASATEMMSAELIERMT</sequence>
<name>A0A0F9AGK1_9ZZZZ</name>
<evidence type="ECO:0000313" key="1">
    <source>
        <dbReference type="EMBL" id="KKK97390.1"/>
    </source>
</evidence>
<accession>A0A0F9AGK1</accession>